<dbReference type="STRING" id="307972.A0A2G8KNG6"/>
<feature type="domain" description="Syndetin C-terminal" evidence="1">
    <location>
        <begin position="210"/>
        <end position="357"/>
    </location>
</feature>
<dbReference type="GO" id="GO:0000149">
    <property type="term" value="F:SNARE binding"/>
    <property type="evidence" value="ECO:0007669"/>
    <property type="project" value="TreeGrafter"/>
</dbReference>
<reference evidence="2 3" key="1">
    <citation type="journal article" date="2017" name="PLoS Biol.">
        <title>The sea cucumber genome provides insights into morphological evolution and visceral regeneration.</title>
        <authorList>
            <person name="Zhang X."/>
            <person name="Sun L."/>
            <person name="Yuan J."/>
            <person name="Sun Y."/>
            <person name="Gao Y."/>
            <person name="Zhang L."/>
            <person name="Li S."/>
            <person name="Dai H."/>
            <person name="Hamel J.F."/>
            <person name="Liu C."/>
            <person name="Yu Y."/>
            <person name="Liu S."/>
            <person name="Lin W."/>
            <person name="Guo K."/>
            <person name="Jin S."/>
            <person name="Xu P."/>
            <person name="Storey K.B."/>
            <person name="Huan P."/>
            <person name="Zhang T."/>
            <person name="Zhou Y."/>
            <person name="Zhang J."/>
            <person name="Lin C."/>
            <person name="Li X."/>
            <person name="Xing L."/>
            <person name="Huo D."/>
            <person name="Sun M."/>
            <person name="Wang L."/>
            <person name="Mercier A."/>
            <person name="Li F."/>
            <person name="Yang H."/>
            <person name="Xiang J."/>
        </authorList>
    </citation>
    <scope>NUCLEOTIDE SEQUENCE [LARGE SCALE GENOMIC DNA]</scope>
    <source>
        <strain evidence="2">Shaxun</strain>
        <tissue evidence="2">Muscle</tissue>
    </source>
</reference>
<dbReference type="GO" id="GO:0042147">
    <property type="term" value="P:retrograde transport, endosome to Golgi"/>
    <property type="evidence" value="ECO:0007669"/>
    <property type="project" value="InterPro"/>
</dbReference>
<protein>
    <submittedName>
        <fullName evidence="2">Putative coiled-coil domain-containing protein</fullName>
    </submittedName>
</protein>
<dbReference type="InterPro" id="IPR040047">
    <property type="entry name" value="VPS50"/>
</dbReference>
<dbReference type="InterPro" id="IPR019514">
    <property type="entry name" value="Syndetin_C"/>
</dbReference>
<keyword evidence="3" id="KW-1185">Reference proteome</keyword>
<proteinExistence type="predicted"/>
<dbReference type="AlphaFoldDB" id="A0A2G8KNG6"/>
<dbReference type="GO" id="GO:0005829">
    <property type="term" value="C:cytosol"/>
    <property type="evidence" value="ECO:0007669"/>
    <property type="project" value="GOC"/>
</dbReference>
<dbReference type="PANTHER" id="PTHR13258:SF0">
    <property type="entry name" value="SYNDETIN"/>
    <property type="match status" value="1"/>
</dbReference>
<accession>A0A2G8KNG6</accession>
<dbReference type="GO" id="GO:1990745">
    <property type="term" value="C:EARP complex"/>
    <property type="evidence" value="ECO:0007669"/>
    <property type="project" value="InterPro"/>
</dbReference>
<dbReference type="GO" id="GO:0032456">
    <property type="term" value="P:endocytic recycling"/>
    <property type="evidence" value="ECO:0007669"/>
    <property type="project" value="InterPro"/>
</dbReference>
<evidence type="ECO:0000313" key="3">
    <source>
        <dbReference type="Proteomes" id="UP000230750"/>
    </source>
</evidence>
<organism evidence="2 3">
    <name type="scientific">Stichopus japonicus</name>
    <name type="common">Sea cucumber</name>
    <dbReference type="NCBI Taxonomy" id="307972"/>
    <lineage>
        <taxon>Eukaryota</taxon>
        <taxon>Metazoa</taxon>
        <taxon>Echinodermata</taxon>
        <taxon>Eleutherozoa</taxon>
        <taxon>Echinozoa</taxon>
        <taxon>Holothuroidea</taxon>
        <taxon>Aspidochirotacea</taxon>
        <taxon>Aspidochirotida</taxon>
        <taxon>Stichopodidae</taxon>
        <taxon>Apostichopus</taxon>
    </lineage>
</organism>
<dbReference type="PANTHER" id="PTHR13258">
    <property type="entry name" value="SYNDETIN"/>
    <property type="match status" value="1"/>
</dbReference>
<comment type="caution">
    <text evidence="2">The sequence shown here is derived from an EMBL/GenBank/DDBJ whole genome shotgun (WGS) entry which is preliminary data.</text>
</comment>
<evidence type="ECO:0000313" key="2">
    <source>
        <dbReference type="EMBL" id="PIK49553.1"/>
    </source>
</evidence>
<name>A0A2G8KNG6_STIJA</name>
<dbReference type="EMBL" id="MRZV01000460">
    <property type="protein sequence ID" value="PIK49553.1"/>
    <property type="molecule type" value="Genomic_DNA"/>
</dbReference>
<gene>
    <name evidence="2" type="ORF">BSL78_13571</name>
</gene>
<dbReference type="Proteomes" id="UP000230750">
    <property type="component" value="Unassembled WGS sequence"/>
</dbReference>
<dbReference type="OrthoDB" id="10263345at2759"/>
<evidence type="ECO:0000259" key="1">
    <source>
        <dbReference type="Pfam" id="PF10474"/>
    </source>
</evidence>
<sequence>MISLMGVSMGAKIKFSKKRTMETLYSRGPTLCNTTIKVLRLYGKYMQMISVLKPIAFDVVLCMSELFDYYLFSIYSFFASDVSDGSALGVNSKLWTTLKRISDNITQQAKANQEMNPNTMLAPGSTGFPCVSPSVLLSGIDHLHGLAERIVGTESLVFLATTTEELLQPTLEAVIPSAKKPFLQQFLLSGVWPPGHQPGEDPADDDDRWWDIKDIMSQHSMYVDHMLQESAHSSGCLHDYLGARNQTSQQSHGRRHICIKLSVYRFATAKNCSNEGRALMQLDFQQFLLKLESITQLRPIPDKDFVEAYMKAFYLNEVDLENWVKEHKEYSARQLMGLVNCAVGNRRTRHRILNVIEEFEKGRPR</sequence>
<dbReference type="Pfam" id="PF10474">
    <property type="entry name" value="Syndetin_C"/>
    <property type="match status" value="1"/>
</dbReference>